<name>A0A1B0ACV7_GLOPL</name>
<keyword evidence="2" id="KW-1185">Reference proteome</keyword>
<evidence type="ECO:0000313" key="1">
    <source>
        <dbReference type="EnsemblMetazoa" id="GPAI041573-PA"/>
    </source>
</evidence>
<sequence length="109" mass="11716">MAVSAMVVAGTVDGGLEVRLGRPGEARLDGEDLVGAGENRFKTAPCSLTAAETPLPATALRLLTVRVVDFAVATAVIDTSAFLVRPRVSNLNRYSSDRQPHKSNRRRHF</sequence>
<organism evidence="1 2">
    <name type="scientific">Glossina pallidipes</name>
    <name type="common">Tsetse fly</name>
    <dbReference type="NCBI Taxonomy" id="7398"/>
    <lineage>
        <taxon>Eukaryota</taxon>
        <taxon>Metazoa</taxon>
        <taxon>Ecdysozoa</taxon>
        <taxon>Arthropoda</taxon>
        <taxon>Hexapoda</taxon>
        <taxon>Insecta</taxon>
        <taxon>Pterygota</taxon>
        <taxon>Neoptera</taxon>
        <taxon>Endopterygota</taxon>
        <taxon>Diptera</taxon>
        <taxon>Brachycera</taxon>
        <taxon>Muscomorpha</taxon>
        <taxon>Hippoboscoidea</taxon>
        <taxon>Glossinidae</taxon>
        <taxon>Glossina</taxon>
    </lineage>
</organism>
<evidence type="ECO:0000313" key="2">
    <source>
        <dbReference type="Proteomes" id="UP000092445"/>
    </source>
</evidence>
<reference evidence="1" key="2">
    <citation type="submission" date="2020-05" db="UniProtKB">
        <authorList>
            <consortium name="EnsemblMetazoa"/>
        </authorList>
    </citation>
    <scope>IDENTIFICATION</scope>
    <source>
        <strain evidence="1">IAEA</strain>
    </source>
</reference>
<dbReference type="VEuPathDB" id="VectorBase:GPAI041573"/>
<dbReference type="Proteomes" id="UP000092445">
    <property type="component" value="Unassembled WGS sequence"/>
</dbReference>
<dbReference type="EnsemblMetazoa" id="GPAI041573-RA">
    <property type="protein sequence ID" value="GPAI041573-PA"/>
    <property type="gene ID" value="GPAI041573"/>
</dbReference>
<reference evidence="2" key="1">
    <citation type="submission" date="2014-03" db="EMBL/GenBank/DDBJ databases">
        <authorList>
            <person name="Aksoy S."/>
            <person name="Warren W."/>
            <person name="Wilson R.K."/>
        </authorList>
    </citation>
    <scope>NUCLEOTIDE SEQUENCE [LARGE SCALE GENOMIC DNA]</scope>
    <source>
        <strain evidence="2">IAEA</strain>
    </source>
</reference>
<protein>
    <submittedName>
        <fullName evidence="1">Uncharacterized protein</fullName>
    </submittedName>
</protein>
<proteinExistence type="predicted"/>
<dbReference type="AlphaFoldDB" id="A0A1B0ACV7"/>
<accession>A0A1B0ACV7</accession>